<dbReference type="AlphaFoldDB" id="A0A517ZAK7"/>
<name>A0A517ZAK7_9PLAN</name>
<evidence type="ECO:0000313" key="2">
    <source>
        <dbReference type="EMBL" id="QDU39449.1"/>
    </source>
</evidence>
<evidence type="ECO:0000313" key="3">
    <source>
        <dbReference type="Proteomes" id="UP000320496"/>
    </source>
</evidence>
<dbReference type="EMBL" id="CP036275">
    <property type="protein sequence ID" value="QDU39449.1"/>
    <property type="molecule type" value="Genomic_DNA"/>
</dbReference>
<evidence type="ECO:0000256" key="1">
    <source>
        <dbReference type="SAM" id="MobiDB-lite"/>
    </source>
</evidence>
<protein>
    <recommendedName>
        <fullName evidence="4">DUF4404 domain-containing protein</fullName>
    </recommendedName>
</protein>
<accession>A0A517ZAK7</accession>
<gene>
    <name evidence="2" type="ORF">Mal4_37940</name>
</gene>
<feature type="compositionally biased region" description="Acidic residues" evidence="1">
    <location>
        <begin position="87"/>
        <end position="97"/>
    </location>
</feature>
<dbReference type="OrthoDB" id="281328at2"/>
<dbReference type="Pfam" id="PF14357">
    <property type="entry name" value="DUF4404"/>
    <property type="match status" value="1"/>
</dbReference>
<dbReference type="RefSeq" id="WP_145370630.1">
    <property type="nucleotide sequence ID" value="NZ_CP036275.1"/>
</dbReference>
<reference evidence="2 3" key="1">
    <citation type="submission" date="2019-02" db="EMBL/GenBank/DDBJ databases">
        <title>Deep-cultivation of Planctomycetes and their phenomic and genomic characterization uncovers novel biology.</title>
        <authorList>
            <person name="Wiegand S."/>
            <person name="Jogler M."/>
            <person name="Boedeker C."/>
            <person name="Pinto D."/>
            <person name="Vollmers J."/>
            <person name="Rivas-Marin E."/>
            <person name="Kohn T."/>
            <person name="Peeters S.H."/>
            <person name="Heuer A."/>
            <person name="Rast P."/>
            <person name="Oberbeckmann S."/>
            <person name="Bunk B."/>
            <person name="Jeske O."/>
            <person name="Meyerdierks A."/>
            <person name="Storesund J.E."/>
            <person name="Kallscheuer N."/>
            <person name="Luecker S."/>
            <person name="Lage O.M."/>
            <person name="Pohl T."/>
            <person name="Merkel B.J."/>
            <person name="Hornburger P."/>
            <person name="Mueller R.-W."/>
            <person name="Bruemmer F."/>
            <person name="Labrenz M."/>
            <person name="Spormann A.M."/>
            <person name="Op den Camp H."/>
            <person name="Overmann J."/>
            <person name="Amann R."/>
            <person name="Jetten M.S.M."/>
            <person name="Mascher T."/>
            <person name="Medema M.H."/>
            <person name="Devos D.P."/>
            <person name="Kaster A.-K."/>
            <person name="Ovreas L."/>
            <person name="Rohde M."/>
            <person name="Galperin M.Y."/>
            <person name="Jogler C."/>
        </authorList>
    </citation>
    <scope>NUCLEOTIDE SEQUENCE [LARGE SCALE GENOMIC DNA]</scope>
    <source>
        <strain evidence="2 3">Mal4</strain>
    </source>
</reference>
<dbReference type="Proteomes" id="UP000320496">
    <property type="component" value="Chromosome"/>
</dbReference>
<organism evidence="2 3">
    <name type="scientific">Maioricimonas rarisocia</name>
    <dbReference type="NCBI Taxonomy" id="2528026"/>
    <lineage>
        <taxon>Bacteria</taxon>
        <taxon>Pseudomonadati</taxon>
        <taxon>Planctomycetota</taxon>
        <taxon>Planctomycetia</taxon>
        <taxon>Planctomycetales</taxon>
        <taxon>Planctomycetaceae</taxon>
        <taxon>Maioricimonas</taxon>
    </lineage>
</organism>
<sequence length="132" mass="13992">MMERPGSGIVSAAGTLSSRLLKAEYAMEKQQLKATLAQLHEELGRSGEVDEEMRGLLRQLANDIQSTLDQGTAATAPAAAAAASTSETDESREEDNSLIDQLTDAASHFEETHPRLATAIGRVAEALSQLGI</sequence>
<proteinExistence type="predicted"/>
<dbReference type="InterPro" id="IPR025516">
    <property type="entry name" value="DUF4404"/>
</dbReference>
<dbReference type="KEGG" id="mri:Mal4_37940"/>
<feature type="compositionally biased region" description="Low complexity" evidence="1">
    <location>
        <begin position="72"/>
        <end position="86"/>
    </location>
</feature>
<evidence type="ECO:0008006" key="4">
    <source>
        <dbReference type="Google" id="ProtNLM"/>
    </source>
</evidence>
<keyword evidence="3" id="KW-1185">Reference proteome</keyword>
<feature type="region of interest" description="Disordered" evidence="1">
    <location>
        <begin position="68"/>
        <end position="97"/>
    </location>
</feature>